<name>A0A5C6Z385_9FLAO</name>
<protein>
    <submittedName>
        <fullName evidence="1">DUF4270 domain-containing protein</fullName>
    </submittedName>
</protein>
<accession>A0A5C6Z385</accession>
<evidence type="ECO:0000313" key="1">
    <source>
        <dbReference type="EMBL" id="TXD74019.1"/>
    </source>
</evidence>
<reference evidence="1 2" key="1">
    <citation type="submission" date="2019-08" db="EMBL/GenBank/DDBJ databases">
        <title>Genome of Aequorivita antarctica SW49 (type strain).</title>
        <authorList>
            <person name="Bowman J.P."/>
        </authorList>
    </citation>
    <scope>NUCLEOTIDE SEQUENCE [LARGE SCALE GENOMIC DNA]</scope>
    <source>
        <strain evidence="1 2">SW49</strain>
    </source>
</reference>
<dbReference type="Pfam" id="PF14092">
    <property type="entry name" value="DUF4270"/>
    <property type="match status" value="1"/>
</dbReference>
<evidence type="ECO:0000313" key="2">
    <source>
        <dbReference type="Proteomes" id="UP000321497"/>
    </source>
</evidence>
<dbReference type="PROSITE" id="PS51257">
    <property type="entry name" value="PROKAR_LIPOPROTEIN"/>
    <property type="match status" value="1"/>
</dbReference>
<comment type="caution">
    <text evidence="1">The sequence shown here is derived from an EMBL/GenBank/DDBJ whole genome shotgun (WGS) entry which is preliminary data.</text>
</comment>
<keyword evidence="2" id="KW-1185">Reference proteome</keyword>
<gene>
    <name evidence="1" type="ORF">ESU54_05980</name>
</gene>
<dbReference type="Proteomes" id="UP000321497">
    <property type="component" value="Unassembled WGS sequence"/>
</dbReference>
<dbReference type="AlphaFoldDB" id="A0A5C6Z385"/>
<dbReference type="EMBL" id="VORT01000003">
    <property type="protein sequence ID" value="TXD74019.1"/>
    <property type="molecule type" value="Genomic_DNA"/>
</dbReference>
<sequence>MQMKIKNLLPIAGTILFLIIALSSCQEDISTIGSEILGDETPNGILDDSQTIVSYSRKLGPVQSNRLPGYQLGVYNDPVYGKSTINLLSQLTLEQSNPTFGDTATAKVDSVFVYLPFFSTATTVDSITTYELDSIYGSSPINVNIIKSNYFLREYDPNSGFQELQNYYTDQGSTFEQNLDIQLGAVENFIPSNRGFILRKGEDDEEKLGPGLRVRLDTAFFKKNIIKMQGTEELRNNNNFKNYLRGLYFEVNSSTDNGSLFIFDNTKAHVSIFYTVDDEDNPGERKSKVFKLNFGGINVNTFQNELSPEIQTALENPNIETGEENLYLRGGDGIISVVELFGKDNDNNGVADELQVLRDKKWIINEANLFFYVNQDLMVGGATEPERIMIYDLKNSNVLVDYLLDPTNGSDPVNAFTNHFGKLERGSDGNGKYYKLKITSHISNLINKDSTNVPLGIVVSQNVAIRTTQKLQNPMEPQIEQIPSSTVVSPEGTILYGNAAQNQEKRLKLQIYYTEPK</sequence>
<organism evidence="1 2">
    <name type="scientific">Aequorivita antarctica</name>
    <dbReference type="NCBI Taxonomy" id="153266"/>
    <lineage>
        <taxon>Bacteria</taxon>
        <taxon>Pseudomonadati</taxon>
        <taxon>Bacteroidota</taxon>
        <taxon>Flavobacteriia</taxon>
        <taxon>Flavobacteriales</taxon>
        <taxon>Flavobacteriaceae</taxon>
        <taxon>Aequorivita</taxon>
    </lineage>
</organism>
<proteinExistence type="predicted"/>
<dbReference type="InterPro" id="IPR025366">
    <property type="entry name" value="DUF4270"/>
</dbReference>